<evidence type="ECO:0000313" key="4">
    <source>
        <dbReference type="Proteomes" id="UP001596147"/>
    </source>
</evidence>
<sequence>MKGLFVLILAIGLSLVGCSQDVSISNHEKNNATKGNVFSTSWDGNPVIVKQKNFDGDYEIVNEINDSEEVKKVIEALGNADWKWNVYVDILPPDYSFTLNSYEHSVWINEEYERLELITQGQANYGTLSKASSEIIFEILTGEKF</sequence>
<reference evidence="4" key="1">
    <citation type="journal article" date="2019" name="Int. J. Syst. Evol. Microbiol.">
        <title>The Global Catalogue of Microorganisms (GCM) 10K type strain sequencing project: providing services to taxonomists for standard genome sequencing and annotation.</title>
        <authorList>
            <consortium name="The Broad Institute Genomics Platform"/>
            <consortium name="The Broad Institute Genome Sequencing Center for Infectious Disease"/>
            <person name="Wu L."/>
            <person name="Ma J."/>
        </authorList>
    </citation>
    <scope>NUCLEOTIDE SEQUENCE [LARGE SCALE GENOMIC DNA]</scope>
    <source>
        <strain evidence="4">CGMCC 1.12237</strain>
    </source>
</reference>
<dbReference type="RefSeq" id="WP_382353209.1">
    <property type="nucleotide sequence ID" value="NZ_JBHSMC010000020.1"/>
</dbReference>
<evidence type="ECO:0000259" key="2">
    <source>
        <dbReference type="Pfam" id="PF26353"/>
    </source>
</evidence>
<organism evidence="3 4">
    <name type="scientific">Lederbergia graminis</name>
    <dbReference type="NCBI Taxonomy" id="735518"/>
    <lineage>
        <taxon>Bacteria</taxon>
        <taxon>Bacillati</taxon>
        <taxon>Bacillota</taxon>
        <taxon>Bacilli</taxon>
        <taxon>Bacillales</taxon>
        <taxon>Bacillaceae</taxon>
        <taxon>Lederbergia</taxon>
    </lineage>
</organism>
<dbReference type="PROSITE" id="PS51257">
    <property type="entry name" value="PROKAR_LIPOPROTEIN"/>
    <property type="match status" value="1"/>
</dbReference>
<name>A0ABW0LJA5_9BACI</name>
<dbReference type="EMBL" id="JBHSMC010000020">
    <property type="protein sequence ID" value="MFC5465974.1"/>
    <property type="molecule type" value="Genomic_DNA"/>
</dbReference>
<feature type="domain" description="YhfM-like" evidence="2">
    <location>
        <begin position="49"/>
        <end position="142"/>
    </location>
</feature>
<proteinExistence type="predicted"/>
<feature type="chain" id="PRO_5047068206" description="YhfM-like domain-containing protein" evidence="1">
    <location>
        <begin position="20"/>
        <end position="145"/>
    </location>
</feature>
<dbReference type="InterPro" id="IPR058780">
    <property type="entry name" value="YhfM-like_dom"/>
</dbReference>
<protein>
    <recommendedName>
        <fullName evidence="2">YhfM-like domain-containing protein</fullName>
    </recommendedName>
</protein>
<gene>
    <name evidence="3" type="ORF">ACFPM4_14675</name>
</gene>
<evidence type="ECO:0000256" key="1">
    <source>
        <dbReference type="SAM" id="SignalP"/>
    </source>
</evidence>
<dbReference type="Proteomes" id="UP001596147">
    <property type="component" value="Unassembled WGS sequence"/>
</dbReference>
<accession>A0ABW0LJA5</accession>
<comment type="caution">
    <text evidence="3">The sequence shown here is derived from an EMBL/GenBank/DDBJ whole genome shotgun (WGS) entry which is preliminary data.</text>
</comment>
<evidence type="ECO:0000313" key="3">
    <source>
        <dbReference type="EMBL" id="MFC5465974.1"/>
    </source>
</evidence>
<feature type="signal peptide" evidence="1">
    <location>
        <begin position="1"/>
        <end position="19"/>
    </location>
</feature>
<dbReference type="Pfam" id="PF26353">
    <property type="entry name" value="YhfM"/>
    <property type="match status" value="1"/>
</dbReference>
<keyword evidence="4" id="KW-1185">Reference proteome</keyword>
<keyword evidence="1" id="KW-0732">Signal</keyword>